<dbReference type="AlphaFoldDB" id="A0A2N9VQC9"/>
<proteinExistence type="inferred from homology"/>
<dbReference type="Proteomes" id="UP000232163">
    <property type="component" value="Unassembled WGS sequence"/>
</dbReference>
<sequence length="320" mass="34698">MIDPDLSDLGALVAVAQARNFRAAAALRGVSASSLSEAIRRLETRVGVRLLNRTTRSVTPTEAGVQLLERLTPALGDIAGALDALNRFRDSPTGTLKLNVPTIAAQRILSPIINRFLAAHPGITLEISATDSFIDVLAAGFDAGIRYDESIERDMIAIPIGPRTQRFVVGAAPSYLAEHGIPEHPHDLVNHACIRHRFASGVIPSWEFERDGKTIKITPKGPLIASTAELGVGAAVAGLGLIHIFEEYLSDAFQSGDLVPVLTEWWQSFTGPRLYYPSRTHMPVPLRAFVDFIKSPAERAAQEHLTPLHPSSRCAMTRLP</sequence>
<dbReference type="InterPro" id="IPR005119">
    <property type="entry name" value="LysR_subst-bd"/>
</dbReference>
<dbReference type="InterPro" id="IPR036390">
    <property type="entry name" value="WH_DNA-bd_sf"/>
</dbReference>
<dbReference type="Gene3D" id="3.40.190.290">
    <property type="match status" value="1"/>
</dbReference>
<dbReference type="PROSITE" id="PS50931">
    <property type="entry name" value="HTH_LYSR"/>
    <property type="match status" value="1"/>
</dbReference>
<reference evidence="7" key="1">
    <citation type="journal article" date="2017" name="Int J Environ Stud">
        <title>Does the Miocene-Pliocene relict legume Oxytropis triphylla form nitrogen-fixing nodules with a combination of bacterial strains?</title>
        <authorList>
            <person name="Safronova V."/>
            <person name="Belimov A."/>
            <person name="Sazanova A."/>
            <person name="Kuznetsova I."/>
            <person name="Popova J."/>
            <person name="Andronov E."/>
            <person name="Verkhozina A."/>
            <person name="Tikhonovich I."/>
        </authorList>
    </citation>
    <scope>NUCLEOTIDE SEQUENCE [LARGE SCALE GENOMIC DNA]</scope>
    <source>
        <strain evidence="7">Tri-38</strain>
    </source>
</reference>
<dbReference type="KEGG" id="pht:BLM14_02815"/>
<dbReference type="Gene3D" id="1.10.10.10">
    <property type="entry name" value="Winged helix-like DNA-binding domain superfamily/Winged helix DNA-binding domain"/>
    <property type="match status" value="1"/>
</dbReference>
<evidence type="ECO:0000256" key="4">
    <source>
        <dbReference type="ARBA" id="ARBA00023163"/>
    </source>
</evidence>
<dbReference type="CDD" id="cd08474">
    <property type="entry name" value="PBP2_CrgA_like_5"/>
    <property type="match status" value="1"/>
</dbReference>
<dbReference type="Pfam" id="PF03466">
    <property type="entry name" value="LysR_substrate"/>
    <property type="match status" value="1"/>
</dbReference>
<evidence type="ECO:0000256" key="2">
    <source>
        <dbReference type="ARBA" id="ARBA00023015"/>
    </source>
</evidence>
<dbReference type="PANTHER" id="PTHR30537">
    <property type="entry name" value="HTH-TYPE TRANSCRIPTIONAL REGULATOR"/>
    <property type="match status" value="1"/>
</dbReference>
<dbReference type="EMBL" id="MZMT01000058">
    <property type="protein sequence ID" value="PIO41697.1"/>
    <property type="molecule type" value="Genomic_DNA"/>
</dbReference>
<accession>A0A2N9VQC9</accession>
<dbReference type="GO" id="GO:0003677">
    <property type="term" value="F:DNA binding"/>
    <property type="evidence" value="ECO:0007669"/>
    <property type="project" value="UniProtKB-KW"/>
</dbReference>
<dbReference type="PANTHER" id="PTHR30537:SF5">
    <property type="entry name" value="HTH-TYPE TRANSCRIPTIONAL ACTIVATOR TTDR-RELATED"/>
    <property type="match status" value="1"/>
</dbReference>
<dbReference type="InterPro" id="IPR058163">
    <property type="entry name" value="LysR-type_TF_proteobact-type"/>
</dbReference>
<name>A0A2N9VQC9_9HYPH</name>
<evidence type="ECO:0000256" key="1">
    <source>
        <dbReference type="ARBA" id="ARBA00009437"/>
    </source>
</evidence>
<dbReference type="InterPro" id="IPR000847">
    <property type="entry name" value="LysR_HTH_N"/>
</dbReference>
<organism evidence="6 7">
    <name type="scientific">Phyllobacterium zundukense</name>
    <dbReference type="NCBI Taxonomy" id="1867719"/>
    <lineage>
        <taxon>Bacteria</taxon>
        <taxon>Pseudomonadati</taxon>
        <taxon>Pseudomonadota</taxon>
        <taxon>Alphaproteobacteria</taxon>
        <taxon>Hyphomicrobiales</taxon>
        <taxon>Phyllobacteriaceae</taxon>
        <taxon>Phyllobacterium</taxon>
    </lineage>
</organism>
<dbReference type="InterPro" id="IPR036388">
    <property type="entry name" value="WH-like_DNA-bd_sf"/>
</dbReference>
<keyword evidence="2" id="KW-0805">Transcription regulation</keyword>
<comment type="caution">
    <text evidence="6">The sequence shown here is derived from an EMBL/GenBank/DDBJ whole genome shotgun (WGS) entry which is preliminary data.</text>
</comment>
<comment type="similarity">
    <text evidence="1">Belongs to the LysR transcriptional regulatory family.</text>
</comment>
<dbReference type="OrthoDB" id="9812435at2"/>
<evidence type="ECO:0000313" key="7">
    <source>
        <dbReference type="Proteomes" id="UP000232163"/>
    </source>
</evidence>
<protein>
    <submittedName>
        <fullName evidence="6">LysR family transcriptional regulator</fullName>
    </submittedName>
</protein>
<dbReference type="GO" id="GO:0003700">
    <property type="term" value="F:DNA-binding transcription factor activity"/>
    <property type="evidence" value="ECO:0007669"/>
    <property type="project" value="InterPro"/>
</dbReference>
<dbReference type="FunFam" id="1.10.10.10:FF:000001">
    <property type="entry name" value="LysR family transcriptional regulator"/>
    <property type="match status" value="1"/>
</dbReference>
<evidence type="ECO:0000259" key="5">
    <source>
        <dbReference type="PROSITE" id="PS50931"/>
    </source>
</evidence>
<evidence type="ECO:0000313" key="6">
    <source>
        <dbReference type="EMBL" id="PIO41697.1"/>
    </source>
</evidence>
<feature type="domain" description="HTH lysR-type" evidence="5">
    <location>
        <begin position="4"/>
        <end position="61"/>
    </location>
</feature>
<dbReference type="RefSeq" id="WP_099998000.1">
    <property type="nucleotide sequence ID" value="NZ_CP017940.1"/>
</dbReference>
<keyword evidence="3" id="KW-0238">DNA-binding</keyword>
<dbReference type="SUPFAM" id="SSF46785">
    <property type="entry name" value="Winged helix' DNA-binding domain"/>
    <property type="match status" value="1"/>
</dbReference>
<dbReference type="Pfam" id="PF00126">
    <property type="entry name" value="HTH_1"/>
    <property type="match status" value="1"/>
</dbReference>
<dbReference type="SUPFAM" id="SSF53850">
    <property type="entry name" value="Periplasmic binding protein-like II"/>
    <property type="match status" value="1"/>
</dbReference>
<evidence type="ECO:0000256" key="3">
    <source>
        <dbReference type="ARBA" id="ARBA00023125"/>
    </source>
</evidence>
<gene>
    <name evidence="6" type="ORF">B5P45_27510</name>
</gene>
<keyword evidence="7" id="KW-1185">Reference proteome</keyword>
<keyword evidence="4" id="KW-0804">Transcription</keyword>